<dbReference type="InterPro" id="IPR051063">
    <property type="entry name" value="PDI"/>
</dbReference>
<name>A0ABM1EIK0_PRICU</name>
<protein>
    <submittedName>
        <fullName evidence="9">Thioredoxin domain-containing protein 5-like</fullName>
    </submittedName>
</protein>
<sequence>MYNIVFTLTVTVLFFGCTALTDDEHGTICPSFTAEDFTKQIWSKPHFIMFYAPWCGHCKKLAPTFDKLAESYLEKDNPEVVIAKVDCTVETALCSEHDVSGYPTVKLFRPDEEEALRYKGARDLTSLQEFLTMILTTGEQEEKTDEAEDAAGTLELTDKTIQAHVAKGKHFVKFYAPWCGHCKQLAPTWDELAEYYQKEGGVTIAKVDCTQYRSVCSDYSIQGFPTLLWIADGKVVDTYKKPRDFGTLTAYANAMKSAEAPPAGEQEKIPKVDEEEGPVKGLLILTKSKIEETIAEGKFFIMFYAPWCGHCKRLTPTWNQLAEKYDEDKDVTIAKIDCTANQPICTQFKVSGYPTLIWMVDGESVMRYSKGRDINSLSEFVQSMKNFDPTKAEEEAAAEAKPPQAEDGLYQLTEANFKEHVKEGNHFVKFYAPWCGHCTRLAPIWQELATQLKDDKTVSIAKVDCTEHATICAEFSVRSYPTLLWLENGVNEAGKYDGGRTLESLLAYARKMSGQGDNEEELEEKEASVPVEEVKEKTESKVVSLTLGEFDTVVGTGTTFVKFYAPWCGHCKTLAPIWDQLAEKLSHRTTIKIAKLDCTQNKELCAEHEVRGYPTLKLFRDGRMVEVYQGPRAADALLTFVEDSIPHDEL</sequence>
<dbReference type="GeneID" id="106812622"/>
<dbReference type="PROSITE" id="PS00194">
    <property type="entry name" value="THIOREDOXIN_1"/>
    <property type="match status" value="5"/>
</dbReference>
<dbReference type="InterPro" id="IPR005788">
    <property type="entry name" value="PDI_thioredoxin-like_dom"/>
</dbReference>
<dbReference type="SUPFAM" id="SSF52833">
    <property type="entry name" value="Thioredoxin-like"/>
    <property type="match status" value="5"/>
</dbReference>
<dbReference type="PANTHER" id="PTHR45672">
    <property type="entry name" value="PROTEIN DISULFIDE-ISOMERASE C17H9.14C-RELATED"/>
    <property type="match status" value="1"/>
</dbReference>
<comment type="similarity">
    <text evidence="1 5">Belongs to the protein disulfide isomerase family.</text>
</comment>
<evidence type="ECO:0000313" key="9">
    <source>
        <dbReference type="RefSeq" id="XP_014672021.1"/>
    </source>
</evidence>
<dbReference type="Proteomes" id="UP000695022">
    <property type="component" value="Unplaced"/>
</dbReference>
<dbReference type="PANTHER" id="PTHR45672:SF3">
    <property type="entry name" value="THIOREDOXIN DOMAIN-CONTAINING PROTEIN 5"/>
    <property type="match status" value="1"/>
</dbReference>
<evidence type="ECO:0000313" key="8">
    <source>
        <dbReference type="Proteomes" id="UP000695022"/>
    </source>
</evidence>
<dbReference type="InterPro" id="IPR017937">
    <property type="entry name" value="Thioredoxin_CS"/>
</dbReference>
<dbReference type="Gene3D" id="3.40.30.10">
    <property type="entry name" value="Glutaredoxin"/>
    <property type="match status" value="5"/>
</dbReference>
<evidence type="ECO:0000256" key="5">
    <source>
        <dbReference type="RuleBase" id="RU004208"/>
    </source>
</evidence>
<keyword evidence="8" id="KW-1185">Reference proteome</keyword>
<proteinExistence type="inferred from homology"/>
<gene>
    <name evidence="9" type="primary">LOC106812622</name>
</gene>
<feature type="domain" description="Thioredoxin" evidence="7">
    <location>
        <begin position="145"/>
        <end position="256"/>
    </location>
</feature>
<dbReference type="Pfam" id="PF00085">
    <property type="entry name" value="Thioredoxin"/>
    <property type="match status" value="5"/>
</dbReference>
<evidence type="ECO:0000256" key="6">
    <source>
        <dbReference type="SAM" id="SignalP"/>
    </source>
</evidence>
<evidence type="ECO:0000256" key="1">
    <source>
        <dbReference type="ARBA" id="ARBA00006347"/>
    </source>
</evidence>
<keyword evidence="3" id="KW-0677">Repeat</keyword>
<keyword evidence="2 6" id="KW-0732">Signal</keyword>
<keyword evidence="4" id="KW-0676">Redox-active center</keyword>
<feature type="chain" id="PRO_5046292847" evidence="6">
    <location>
        <begin position="20"/>
        <end position="650"/>
    </location>
</feature>
<evidence type="ECO:0000256" key="4">
    <source>
        <dbReference type="ARBA" id="ARBA00023284"/>
    </source>
</evidence>
<reference evidence="9" key="1">
    <citation type="submission" date="2025-08" db="UniProtKB">
        <authorList>
            <consortium name="RefSeq"/>
        </authorList>
    </citation>
    <scope>IDENTIFICATION</scope>
</reference>
<evidence type="ECO:0000256" key="3">
    <source>
        <dbReference type="ARBA" id="ARBA00022737"/>
    </source>
</evidence>
<feature type="domain" description="Thioredoxin" evidence="7">
    <location>
        <begin position="390"/>
        <end position="514"/>
    </location>
</feature>
<dbReference type="NCBIfam" id="TIGR01126">
    <property type="entry name" value="pdi_dom"/>
    <property type="match status" value="3"/>
</dbReference>
<feature type="domain" description="Thioredoxin" evidence="7">
    <location>
        <begin position="23"/>
        <end position="136"/>
    </location>
</feature>
<feature type="domain" description="Thioredoxin" evidence="7">
    <location>
        <begin position="257"/>
        <end position="386"/>
    </location>
</feature>
<dbReference type="InterPro" id="IPR013766">
    <property type="entry name" value="Thioredoxin_domain"/>
</dbReference>
<feature type="domain" description="Thioredoxin" evidence="7">
    <location>
        <begin position="523"/>
        <end position="646"/>
    </location>
</feature>
<dbReference type="RefSeq" id="XP_014672021.1">
    <property type="nucleotide sequence ID" value="XM_014816535.1"/>
</dbReference>
<feature type="signal peptide" evidence="6">
    <location>
        <begin position="1"/>
        <end position="19"/>
    </location>
</feature>
<organism evidence="8 9">
    <name type="scientific">Priapulus caudatus</name>
    <name type="common">Priapulid worm</name>
    <dbReference type="NCBI Taxonomy" id="37621"/>
    <lineage>
        <taxon>Eukaryota</taxon>
        <taxon>Metazoa</taxon>
        <taxon>Ecdysozoa</taxon>
        <taxon>Scalidophora</taxon>
        <taxon>Priapulida</taxon>
        <taxon>Priapulimorpha</taxon>
        <taxon>Priapulimorphida</taxon>
        <taxon>Priapulidae</taxon>
        <taxon>Priapulus</taxon>
    </lineage>
</organism>
<dbReference type="InterPro" id="IPR036249">
    <property type="entry name" value="Thioredoxin-like_sf"/>
</dbReference>
<accession>A0ABM1EIK0</accession>
<dbReference type="PRINTS" id="PR00421">
    <property type="entry name" value="THIOREDOXIN"/>
</dbReference>
<dbReference type="PROSITE" id="PS51352">
    <property type="entry name" value="THIOREDOXIN_2"/>
    <property type="match status" value="5"/>
</dbReference>
<evidence type="ECO:0000256" key="2">
    <source>
        <dbReference type="ARBA" id="ARBA00022729"/>
    </source>
</evidence>
<evidence type="ECO:0000259" key="7">
    <source>
        <dbReference type="PROSITE" id="PS51352"/>
    </source>
</evidence>